<accession>A0A6H1ZCJ8</accession>
<evidence type="ECO:0000313" key="2">
    <source>
        <dbReference type="EMBL" id="QJH96216.1"/>
    </source>
</evidence>
<protein>
    <submittedName>
        <fullName evidence="1">Uncharacterized protein</fullName>
    </submittedName>
</protein>
<dbReference type="AlphaFoldDB" id="A0A6H1ZCJ8"/>
<dbReference type="EMBL" id="MT144643">
    <property type="protein sequence ID" value="QJH96216.1"/>
    <property type="molecule type" value="Genomic_DNA"/>
</dbReference>
<dbReference type="EMBL" id="MT143994">
    <property type="protein sequence ID" value="QJA45633.1"/>
    <property type="molecule type" value="Genomic_DNA"/>
</dbReference>
<proteinExistence type="predicted"/>
<sequence length="73" mass="8840">MWALRMENKRPGLTPYLVHEHGYPVVFRTRQQARDYANKRFAKFKRGSYLREWPHLWRMPKPVKVKVVVDDGT</sequence>
<organism evidence="1">
    <name type="scientific">viral metagenome</name>
    <dbReference type="NCBI Taxonomy" id="1070528"/>
    <lineage>
        <taxon>unclassified sequences</taxon>
        <taxon>metagenomes</taxon>
        <taxon>organismal metagenomes</taxon>
    </lineage>
</organism>
<name>A0A6H1ZCJ8_9ZZZZ</name>
<reference evidence="1" key="1">
    <citation type="submission" date="2020-03" db="EMBL/GenBank/DDBJ databases">
        <title>The deep terrestrial virosphere.</title>
        <authorList>
            <person name="Holmfeldt K."/>
            <person name="Nilsson E."/>
            <person name="Simone D."/>
            <person name="Lopez-Fernandez M."/>
            <person name="Wu X."/>
            <person name="de Brujin I."/>
            <person name="Lundin D."/>
            <person name="Andersson A."/>
            <person name="Bertilsson S."/>
            <person name="Dopson M."/>
        </authorList>
    </citation>
    <scope>NUCLEOTIDE SEQUENCE</scope>
    <source>
        <strain evidence="1">TM448A00264</strain>
        <strain evidence="2">TM448B00655</strain>
    </source>
</reference>
<evidence type="ECO:0000313" key="1">
    <source>
        <dbReference type="EMBL" id="QJA45633.1"/>
    </source>
</evidence>
<gene>
    <name evidence="1" type="ORF">TM448A00264_0011</name>
    <name evidence="2" type="ORF">TM448B00655_0019</name>
</gene>